<evidence type="ECO:0000256" key="1">
    <source>
        <dbReference type="SAM" id="SignalP"/>
    </source>
</evidence>
<protein>
    <recommendedName>
        <fullName evidence="4">Secreted protein</fullName>
    </recommendedName>
</protein>
<organism evidence="2 3">
    <name type="scientific">Ogataea polymorpha</name>
    <dbReference type="NCBI Taxonomy" id="460523"/>
    <lineage>
        <taxon>Eukaryota</taxon>
        <taxon>Fungi</taxon>
        <taxon>Dikarya</taxon>
        <taxon>Ascomycota</taxon>
        <taxon>Saccharomycotina</taxon>
        <taxon>Pichiomycetes</taxon>
        <taxon>Pichiales</taxon>
        <taxon>Pichiaceae</taxon>
        <taxon>Ogataea</taxon>
    </lineage>
</organism>
<name>A0A9P8NUY6_9ASCO</name>
<evidence type="ECO:0008006" key="4">
    <source>
        <dbReference type="Google" id="ProtNLM"/>
    </source>
</evidence>
<evidence type="ECO:0000313" key="3">
    <source>
        <dbReference type="Proteomes" id="UP000788993"/>
    </source>
</evidence>
<feature type="chain" id="PRO_5040488510" description="Secreted protein" evidence="1">
    <location>
        <begin position="18"/>
        <end position="111"/>
    </location>
</feature>
<reference evidence="2" key="1">
    <citation type="journal article" date="2021" name="Open Biol.">
        <title>Shared evolutionary footprints suggest mitochondrial oxidative damage underlies multiple complex I losses in fungi.</title>
        <authorList>
            <person name="Schikora-Tamarit M.A."/>
            <person name="Marcet-Houben M."/>
            <person name="Nosek J."/>
            <person name="Gabaldon T."/>
        </authorList>
    </citation>
    <scope>NUCLEOTIDE SEQUENCE</scope>
    <source>
        <strain evidence="2">NCAIM Y.01608</strain>
    </source>
</reference>
<keyword evidence="3" id="KW-1185">Reference proteome</keyword>
<evidence type="ECO:0000313" key="2">
    <source>
        <dbReference type="EMBL" id="KAH3659842.1"/>
    </source>
</evidence>
<dbReference type="EMBL" id="JAEUBD010001504">
    <property type="protein sequence ID" value="KAH3659842.1"/>
    <property type="molecule type" value="Genomic_DNA"/>
</dbReference>
<proteinExistence type="predicted"/>
<comment type="caution">
    <text evidence="2">The sequence shown here is derived from an EMBL/GenBank/DDBJ whole genome shotgun (WGS) entry which is preliminary data.</text>
</comment>
<feature type="signal peptide" evidence="1">
    <location>
        <begin position="1"/>
        <end position="17"/>
    </location>
</feature>
<sequence length="111" mass="12312">MVFQWAFLLIISSPLSLETSGMAPRRSCSGKTLSALDEVTYFDSGSSITESRTSVLSTERPAARYQKGDVFLFQKSGHRTRPCELNGSEVKMDSSRDLMSSVSLSRSSTFW</sequence>
<accession>A0A9P8NUY6</accession>
<keyword evidence="1" id="KW-0732">Signal</keyword>
<reference evidence="2" key="2">
    <citation type="submission" date="2021-01" db="EMBL/GenBank/DDBJ databases">
        <authorList>
            <person name="Schikora-Tamarit M.A."/>
        </authorList>
    </citation>
    <scope>NUCLEOTIDE SEQUENCE</scope>
    <source>
        <strain evidence="2">NCAIM Y.01608</strain>
    </source>
</reference>
<dbReference type="Proteomes" id="UP000788993">
    <property type="component" value="Unassembled WGS sequence"/>
</dbReference>
<gene>
    <name evidence="2" type="ORF">OGATHE_005887</name>
</gene>
<dbReference type="AlphaFoldDB" id="A0A9P8NUY6"/>